<dbReference type="PANTHER" id="PTHR24166">
    <property type="entry name" value="ROLLING PEBBLES, ISOFORM B"/>
    <property type="match status" value="1"/>
</dbReference>
<sequence length="324" mass="35245">MSLLSCPNELLLLVAECLVPHAKYFKTLLSANRRLYFLLIDRFHRLGAETTSDEPVLHWAIKKQNVPLLHLLLENGADPNTRESLSGLSKTALHRAAESGATVMIKPLLDRGAHIDLQDSDGRSALAHAITMRHFATAQALLDGGADANPADSEGATALHCAVYATRGTSNGDVEALIRRLVSSGAAVDCLDCGGVTPLYLAVTRDRVRVVRLLLECGANLFLRRERGNDEIRRAVMNNDVEMAELFLEQRGADINYQDGDGKTALHYAAALTVRGAGWDLEPIIRLLISKGGDVSIADNQGSRPVVFARDAPEKVRWLLEGGR</sequence>
<proteinExistence type="predicted"/>
<reference evidence="4 5" key="1">
    <citation type="submission" date="2024-02" db="EMBL/GenBank/DDBJ databases">
        <title>Discinaceae phylogenomics.</title>
        <authorList>
            <person name="Dirks A.C."/>
            <person name="James T.Y."/>
        </authorList>
    </citation>
    <scope>NUCLEOTIDE SEQUENCE [LARGE SCALE GENOMIC DNA]</scope>
    <source>
        <strain evidence="4 5">ACD0624</strain>
    </source>
</reference>
<feature type="repeat" description="ANK" evidence="3">
    <location>
        <begin position="261"/>
        <end position="300"/>
    </location>
</feature>
<feature type="repeat" description="ANK" evidence="3">
    <location>
        <begin position="52"/>
        <end position="84"/>
    </location>
</feature>
<gene>
    <name evidence="4" type="ORF">Q9L58_004141</name>
</gene>
<dbReference type="SUPFAM" id="SSF48403">
    <property type="entry name" value="Ankyrin repeat"/>
    <property type="match status" value="1"/>
</dbReference>
<comment type="caution">
    <text evidence="4">The sequence shown here is derived from an EMBL/GenBank/DDBJ whole genome shotgun (WGS) entry which is preliminary data.</text>
</comment>
<feature type="repeat" description="ANK" evidence="3">
    <location>
        <begin position="121"/>
        <end position="153"/>
    </location>
</feature>
<dbReference type="PROSITE" id="PS50088">
    <property type="entry name" value="ANK_REPEAT"/>
    <property type="match status" value="5"/>
</dbReference>
<keyword evidence="2 3" id="KW-0040">ANK repeat</keyword>
<dbReference type="Proteomes" id="UP001447188">
    <property type="component" value="Unassembled WGS sequence"/>
</dbReference>
<evidence type="ECO:0000256" key="1">
    <source>
        <dbReference type="ARBA" id="ARBA00022737"/>
    </source>
</evidence>
<accession>A0ABR3GLY4</accession>
<name>A0ABR3GLY4_9PEZI</name>
<dbReference type="PROSITE" id="PS50297">
    <property type="entry name" value="ANK_REP_REGION"/>
    <property type="match status" value="4"/>
</dbReference>
<dbReference type="EMBL" id="JBBBZM010000042">
    <property type="protein sequence ID" value="KAL0636919.1"/>
    <property type="molecule type" value="Genomic_DNA"/>
</dbReference>
<dbReference type="InterPro" id="IPR050889">
    <property type="entry name" value="Dendritic_Spine_Reg/Scaffold"/>
</dbReference>
<dbReference type="Gene3D" id="1.25.40.20">
    <property type="entry name" value="Ankyrin repeat-containing domain"/>
    <property type="match status" value="2"/>
</dbReference>
<evidence type="ECO:0000313" key="5">
    <source>
        <dbReference type="Proteomes" id="UP001447188"/>
    </source>
</evidence>
<keyword evidence="1" id="KW-0677">Repeat</keyword>
<dbReference type="Pfam" id="PF12796">
    <property type="entry name" value="Ank_2"/>
    <property type="match status" value="2"/>
</dbReference>
<dbReference type="PANTHER" id="PTHR24166:SF48">
    <property type="entry name" value="PROTEIN VAPYRIN"/>
    <property type="match status" value="1"/>
</dbReference>
<dbReference type="InterPro" id="IPR002110">
    <property type="entry name" value="Ankyrin_rpt"/>
</dbReference>
<organism evidence="4 5">
    <name type="scientific">Discina gigas</name>
    <dbReference type="NCBI Taxonomy" id="1032678"/>
    <lineage>
        <taxon>Eukaryota</taxon>
        <taxon>Fungi</taxon>
        <taxon>Dikarya</taxon>
        <taxon>Ascomycota</taxon>
        <taxon>Pezizomycotina</taxon>
        <taxon>Pezizomycetes</taxon>
        <taxon>Pezizales</taxon>
        <taxon>Discinaceae</taxon>
        <taxon>Discina</taxon>
    </lineage>
</organism>
<keyword evidence="5" id="KW-1185">Reference proteome</keyword>
<protein>
    <recommendedName>
        <fullName evidence="6">Ankyrin repeat protein</fullName>
    </recommendedName>
</protein>
<feature type="repeat" description="ANK" evidence="3">
    <location>
        <begin position="194"/>
        <end position="226"/>
    </location>
</feature>
<dbReference type="SMART" id="SM00248">
    <property type="entry name" value="ANK"/>
    <property type="match status" value="7"/>
</dbReference>
<evidence type="ECO:0000256" key="2">
    <source>
        <dbReference type="ARBA" id="ARBA00023043"/>
    </source>
</evidence>
<feature type="repeat" description="ANK" evidence="3">
    <location>
        <begin position="88"/>
        <end position="120"/>
    </location>
</feature>
<evidence type="ECO:0008006" key="6">
    <source>
        <dbReference type="Google" id="ProtNLM"/>
    </source>
</evidence>
<dbReference type="Pfam" id="PF00023">
    <property type="entry name" value="Ank"/>
    <property type="match status" value="2"/>
</dbReference>
<evidence type="ECO:0000256" key="3">
    <source>
        <dbReference type="PROSITE-ProRule" id="PRU00023"/>
    </source>
</evidence>
<evidence type="ECO:0000313" key="4">
    <source>
        <dbReference type="EMBL" id="KAL0636919.1"/>
    </source>
</evidence>
<dbReference type="InterPro" id="IPR036770">
    <property type="entry name" value="Ankyrin_rpt-contain_sf"/>
</dbReference>